<evidence type="ECO:0000256" key="1">
    <source>
        <dbReference type="SAM" id="MobiDB-lite"/>
    </source>
</evidence>
<organism evidence="2 3">
    <name type="scientific">Micromonospora carbonacea</name>
    <dbReference type="NCBI Taxonomy" id="47853"/>
    <lineage>
        <taxon>Bacteria</taxon>
        <taxon>Bacillati</taxon>
        <taxon>Actinomycetota</taxon>
        <taxon>Actinomycetes</taxon>
        <taxon>Micromonosporales</taxon>
        <taxon>Micromonosporaceae</taxon>
        <taxon>Micromonospora</taxon>
    </lineage>
</organism>
<evidence type="ECO:0000313" key="2">
    <source>
        <dbReference type="EMBL" id="SCF49173.1"/>
    </source>
</evidence>
<evidence type="ECO:0008006" key="4">
    <source>
        <dbReference type="Google" id="ProtNLM"/>
    </source>
</evidence>
<name>A0A1C5AVJ3_9ACTN</name>
<dbReference type="EMBL" id="FMCT01000021">
    <property type="protein sequence ID" value="SCF49173.1"/>
    <property type="molecule type" value="Genomic_DNA"/>
</dbReference>
<keyword evidence="3" id="KW-1185">Reference proteome</keyword>
<feature type="region of interest" description="Disordered" evidence="1">
    <location>
        <begin position="424"/>
        <end position="448"/>
    </location>
</feature>
<dbReference type="AlphaFoldDB" id="A0A1C5AVJ3"/>
<protein>
    <recommendedName>
        <fullName evidence="4">MalT-like TPR region domain-containing protein</fullName>
    </recommendedName>
</protein>
<dbReference type="RefSeq" id="WP_074478967.1">
    <property type="nucleotide sequence ID" value="NZ_FMCT01000021.1"/>
</dbReference>
<gene>
    <name evidence="2" type="ORF">GA0070563_12135</name>
</gene>
<reference evidence="3" key="1">
    <citation type="submission" date="2016-06" db="EMBL/GenBank/DDBJ databases">
        <authorList>
            <person name="Varghese N."/>
            <person name="Submissions Spin"/>
        </authorList>
    </citation>
    <scope>NUCLEOTIDE SEQUENCE [LARGE SCALE GENOMIC DNA]</scope>
    <source>
        <strain evidence="3">DSM 43168</strain>
    </source>
</reference>
<sequence>MSAPGFDAAQWRARIDARASSRERWTANIQGLTRKVRQRRASQLQQDFTDYVFNVNELAARPALVDADTLAAYFTEFGRLAANLGEPANDRQVADGLERAIAVQRENGGDIAGLCLAKAAFLALRETDSAERLDAILTAIDVSPTGSDAWATAIVALAAYQIEVSRYDDAISTVARLRTAMPAERYERRFRCASLVYEGMARFTSFRDIDRAREVLTEACAYREHADDLAIARWVATAYHYLARIAEVDRQFQTAIDLYLLGKQFQDRCPEEVEADAFIQLRIAEPLIAAGTRKLARDHLDEARRLALTGSNVSSARLQVELGFATLRAADGDMREAELLAVEALRMARRVAFWRGELLCLGYLLVLGIRRRRPDKILAVGFRILGTAFFGELRRNGLLKLLTRIPVVVPIAVRRMSRRPTAEGEPAVRCDCPLHDRDSTGAASGRPT</sequence>
<evidence type="ECO:0000313" key="3">
    <source>
        <dbReference type="Proteomes" id="UP000183585"/>
    </source>
</evidence>
<dbReference type="Proteomes" id="UP000183585">
    <property type="component" value="Unassembled WGS sequence"/>
</dbReference>
<accession>A0A1C5AVJ3</accession>
<feature type="compositionally biased region" description="Basic and acidic residues" evidence="1">
    <location>
        <begin position="424"/>
        <end position="439"/>
    </location>
</feature>
<proteinExistence type="predicted"/>